<dbReference type="RefSeq" id="WP_368654313.1">
    <property type="nucleotide sequence ID" value="NZ_CP162599.1"/>
</dbReference>
<keyword evidence="1" id="KW-1133">Transmembrane helix</keyword>
<feature type="transmembrane region" description="Helical" evidence="1">
    <location>
        <begin position="6"/>
        <end position="28"/>
    </location>
</feature>
<keyword evidence="1" id="KW-0812">Transmembrane</keyword>
<dbReference type="Gene3D" id="3.40.50.1820">
    <property type="entry name" value="alpha/beta hydrolase"/>
    <property type="match status" value="1"/>
</dbReference>
<proteinExistence type="predicted"/>
<evidence type="ECO:0000256" key="1">
    <source>
        <dbReference type="SAM" id="Phobius"/>
    </source>
</evidence>
<name>A0AB39HTG1_9BACI</name>
<gene>
    <name evidence="3" type="ORF">AB4Y30_04575</name>
</gene>
<dbReference type="InterPro" id="IPR052920">
    <property type="entry name" value="DNA-binding_regulatory"/>
</dbReference>
<protein>
    <submittedName>
        <fullName evidence="3">Alpha/beta fold hydrolase</fullName>
    </submittedName>
</protein>
<accession>A0AB39HTG1</accession>
<sequence>MSLFSWIIALIAIFVMLACLILSFVVSWKLTHNNVRKPVNDSPEKYGLDFERITFPSLDGTSLKGWFIPAPQPKNMTIIFAHGYRSNRLEKKLPALRLAEDLTKQGFHVLMFDFRNCGESGGSVSSIGLYEQEDILGAIQWVKENRSSMIGLMGFSMGASAALLAAARAPQVVGVVADSPFDELPTYLAEKFYVWTKLPSFPFTPLTLAFIRVHVGNPKNVNPKKALEKIFPRPILFIHGEDDQKIPCENSIRMHEFYKEYSTFLKISHADHIQGYRLDREKYTKQVVQFFDKVVRQERTQDIEQQKQTSW</sequence>
<dbReference type="AlphaFoldDB" id="A0AB39HTG1"/>
<dbReference type="Pfam" id="PF00561">
    <property type="entry name" value="Abhydrolase_1"/>
    <property type="match status" value="1"/>
</dbReference>
<dbReference type="SUPFAM" id="SSF53474">
    <property type="entry name" value="alpha/beta-Hydrolases"/>
    <property type="match status" value="1"/>
</dbReference>
<dbReference type="EMBL" id="CP162599">
    <property type="protein sequence ID" value="XDK33635.1"/>
    <property type="molecule type" value="Genomic_DNA"/>
</dbReference>
<feature type="domain" description="AB hydrolase-1" evidence="2">
    <location>
        <begin position="78"/>
        <end position="185"/>
    </location>
</feature>
<evidence type="ECO:0000259" key="2">
    <source>
        <dbReference type="Pfam" id="PF00561"/>
    </source>
</evidence>
<reference evidence="3" key="1">
    <citation type="submission" date="2024-07" db="EMBL/GenBank/DDBJ databases">
        <title>Halotolerant mesophilic bacterium Ornithinibacillus sp. 4-3, sp. nov., isolated from soil.</title>
        <authorList>
            <person name="Sidarenka A.V."/>
            <person name="Guliayeva D.E."/>
            <person name="Leanovich S.I."/>
            <person name="Hileuskaya K.S."/>
            <person name="Akhremchuk A.E."/>
            <person name="Sikolenko M.A."/>
            <person name="Valentovich L.N."/>
        </authorList>
    </citation>
    <scope>NUCLEOTIDE SEQUENCE</scope>
    <source>
        <strain evidence="3">4-3</strain>
    </source>
</reference>
<dbReference type="InterPro" id="IPR029058">
    <property type="entry name" value="AB_hydrolase_fold"/>
</dbReference>
<evidence type="ECO:0000313" key="3">
    <source>
        <dbReference type="EMBL" id="XDK33635.1"/>
    </source>
</evidence>
<dbReference type="InterPro" id="IPR000073">
    <property type="entry name" value="AB_hydrolase_1"/>
</dbReference>
<dbReference type="GO" id="GO:0016787">
    <property type="term" value="F:hydrolase activity"/>
    <property type="evidence" value="ECO:0007669"/>
    <property type="project" value="UniProtKB-KW"/>
</dbReference>
<keyword evidence="1" id="KW-0472">Membrane</keyword>
<organism evidence="3">
    <name type="scientific">Ornithinibacillus sp. 4-3</name>
    <dbReference type="NCBI Taxonomy" id="3231488"/>
    <lineage>
        <taxon>Bacteria</taxon>
        <taxon>Bacillati</taxon>
        <taxon>Bacillota</taxon>
        <taxon>Bacilli</taxon>
        <taxon>Bacillales</taxon>
        <taxon>Bacillaceae</taxon>
        <taxon>Ornithinibacillus</taxon>
    </lineage>
</organism>
<keyword evidence="3" id="KW-0378">Hydrolase</keyword>
<dbReference type="PANTHER" id="PTHR43358">
    <property type="entry name" value="ALPHA/BETA-HYDROLASE"/>
    <property type="match status" value="1"/>
</dbReference>
<dbReference type="PANTHER" id="PTHR43358:SF4">
    <property type="entry name" value="ALPHA_BETA HYDROLASE FOLD-1 DOMAIN-CONTAINING PROTEIN"/>
    <property type="match status" value="1"/>
</dbReference>